<name>A0ACB7V8H6_DIOAL</name>
<evidence type="ECO:0000313" key="2">
    <source>
        <dbReference type="Proteomes" id="UP000827976"/>
    </source>
</evidence>
<reference evidence="2" key="1">
    <citation type="journal article" date="2022" name="Nat. Commun.">
        <title>Chromosome evolution and the genetic basis of agronomically important traits in greater yam.</title>
        <authorList>
            <person name="Bredeson J.V."/>
            <person name="Lyons J.B."/>
            <person name="Oniyinde I.O."/>
            <person name="Okereke N.R."/>
            <person name="Kolade O."/>
            <person name="Nnabue I."/>
            <person name="Nwadili C.O."/>
            <person name="Hribova E."/>
            <person name="Parker M."/>
            <person name="Nwogha J."/>
            <person name="Shu S."/>
            <person name="Carlson J."/>
            <person name="Kariba R."/>
            <person name="Muthemba S."/>
            <person name="Knop K."/>
            <person name="Barton G.J."/>
            <person name="Sherwood A.V."/>
            <person name="Lopez-Montes A."/>
            <person name="Asiedu R."/>
            <person name="Jamnadass R."/>
            <person name="Muchugi A."/>
            <person name="Goodstein D."/>
            <person name="Egesi C.N."/>
            <person name="Featherston J."/>
            <person name="Asfaw A."/>
            <person name="Simpson G.G."/>
            <person name="Dolezel J."/>
            <person name="Hendre P.S."/>
            <person name="Van Deynze A."/>
            <person name="Kumar P.L."/>
            <person name="Obidiegwu J.E."/>
            <person name="Bhattacharjee R."/>
            <person name="Rokhsar D.S."/>
        </authorList>
    </citation>
    <scope>NUCLEOTIDE SEQUENCE [LARGE SCALE GENOMIC DNA]</scope>
    <source>
        <strain evidence="2">cv. TDa95/00328</strain>
    </source>
</reference>
<dbReference type="Proteomes" id="UP000827976">
    <property type="component" value="Chromosome 11"/>
</dbReference>
<sequence>MATMAAAFTGPITALQIGTTFAGQYYHFLQQQPFLVHQFYTDASTVVRIDGATGETAIGVMQIHSLVMALQLSGIEIKSTHSLDSWAGGVLVMVSGSVLTKDYNARRKFVQTFFLAPQEKGYFVLNDIFEFIHDEQILQHPTTLAHDHFVANLDAAKPIAEPVSDYMLRGEVQAHDFDTPVQVEENATVDKYSISEPQKQVSECLDRVGETAAEDLVVSSPIVMNTTRDPTPASVMEPVDGPPRQTYASIVRVAKSPLGHSVSQPASLNKATSVASGWHQTSPSSSQLSHPIVPTGYQKSNLEAVEDDPGLEDEGDAKSLYVGNLPPSVSVLDLEREFMNFGKVKHNGIAVRNRKDSTGYYAFVEFEDALSVQNALKASPIQINGQKVHVEERKSSSNASRAGRRGRGRGSYQSEGPRGRFNGRGFNRASPHENGREYNNRSRGNGFYSRFPQQERGILGIHHVKTGYSQVADS</sequence>
<gene>
    <name evidence="1" type="ORF">IHE45_11G097400</name>
</gene>
<comment type="caution">
    <text evidence="1">The sequence shown here is derived from an EMBL/GenBank/DDBJ whole genome shotgun (WGS) entry which is preliminary data.</text>
</comment>
<proteinExistence type="predicted"/>
<evidence type="ECO:0000313" key="1">
    <source>
        <dbReference type="EMBL" id="KAH7669730.1"/>
    </source>
</evidence>
<accession>A0ACB7V8H6</accession>
<organism evidence="1 2">
    <name type="scientific">Dioscorea alata</name>
    <name type="common">Purple yam</name>
    <dbReference type="NCBI Taxonomy" id="55571"/>
    <lineage>
        <taxon>Eukaryota</taxon>
        <taxon>Viridiplantae</taxon>
        <taxon>Streptophyta</taxon>
        <taxon>Embryophyta</taxon>
        <taxon>Tracheophyta</taxon>
        <taxon>Spermatophyta</taxon>
        <taxon>Magnoliopsida</taxon>
        <taxon>Liliopsida</taxon>
        <taxon>Dioscoreales</taxon>
        <taxon>Dioscoreaceae</taxon>
        <taxon>Dioscorea</taxon>
    </lineage>
</organism>
<keyword evidence="2" id="KW-1185">Reference proteome</keyword>
<dbReference type="EMBL" id="CM037021">
    <property type="protein sequence ID" value="KAH7669730.1"/>
    <property type="molecule type" value="Genomic_DNA"/>
</dbReference>
<protein>
    <submittedName>
        <fullName evidence="1">NTF2-like protein</fullName>
    </submittedName>
</protein>